<dbReference type="InterPro" id="IPR006311">
    <property type="entry name" value="TAT_signal"/>
</dbReference>
<dbReference type="EMBL" id="JBHSEL010000023">
    <property type="protein sequence ID" value="MFC4624033.1"/>
    <property type="molecule type" value="Genomic_DNA"/>
</dbReference>
<dbReference type="PROSITE" id="PS51318">
    <property type="entry name" value="TAT"/>
    <property type="match status" value="1"/>
</dbReference>
<dbReference type="Gene3D" id="3.40.190.10">
    <property type="entry name" value="Periplasmic binding protein-like II"/>
    <property type="match status" value="2"/>
</dbReference>
<dbReference type="PANTHER" id="PTHR30006:SF24">
    <property type="entry name" value="SLL0237 PROTEIN"/>
    <property type="match status" value="1"/>
</dbReference>
<protein>
    <submittedName>
        <fullName evidence="3">ABC transporter substrate-binding protein</fullName>
    </submittedName>
</protein>
<keyword evidence="2" id="KW-0574">Periplasm</keyword>
<keyword evidence="1" id="KW-0732">Signal</keyword>
<evidence type="ECO:0000256" key="1">
    <source>
        <dbReference type="ARBA" id="ARBA00022729"/>
    </source>
</evidence>
<keyword evidence="4" id="KW-1185">Reference proteome</keyword>
<reference evidence="4" key="1">
    <citation type="journal article" date="2019" name="Int. J. Syst. Evol. Microbiol.">
        <title>The Global Catalogue of Microorganisms (GCM) 10K type strain sequencing project: providing services to taxonomists for standard genome sequencing and annotation.</title>
        <authorList>
            <consortium name="The Broad Institute Genomics Platform"/>
            <consortium name="The Broad Institute Genome Sequencing Center for Infectious Disease"/>
            <person name="Wu L."/>
            <person name="Ma J."/>
        </authorList>
    </citation>
    <scope>NUCLEOTIDE SEQUENCE [LARGE SCALE GENOMIC DNA]</scope>
    <source>
        <strain evidence="4">CGMCC 1.15731</strain>
    </source>
</reference>
<dbReference type="Proteomes" id="UP001596042">
    <property type="component" value="Unassembled WGS sequence"/>
</dbReference>
<dbReference type="PANTHER" id="PTHR30006">
    <property type="entry name" value="THIAMINE-BINDING PERIPLASMIC PROTEIN-RELATED"/>
    <property type="match status" value="1"/>
</dbReference>
<proteinExistence type="predicted"/>
<name>A0ABV9H3L8_9HYPH</name>
<dbReference type="RefSeq" id="WP_374831555.1">
    <property type="nucleotide sequence ID" value="NZ_JBHEEZ010000009.1"/>
</dbReference>
<evidence type="ECO:0000313" key="3">
    <source>
        <dbReference type="EMBL" id="MFC4624033.1"/>
    </source>
</evidence>
<dbReference type="Pfam" id="PF13416">
    <property type="entry name" value="SBP_bac_8"/>
    <property type="match status" value="1"/>
</dbReference>
<organism evidence="3 4">
    <name type="scientific">Daeguia caeni</name>
    <dbReference type="NCBI Taxonomy" id="439612"/>
    <lineage>
        <taxon>Bacteria</taxon>
        <taxon>Pseudomonadati</taxon>
        <taxon>Pseudomonadota</taxon>
        <taxon>Alphaproteobacteria</taxon>
        <taxon>Hyphomicrobiales</taxon>
        <taxon>Brucellaceae</taxon>
        <taxon>Daeguia</taxon>
    </lineage>
</organism>
<sequence>MQGLTRRGFLTVSAAAGMAAFGGMRISKAQENALYEAAKAEGELNLYWGSYEQKTMDDIVAAFKAKYPGINVNLLRQASQTVYTRLRLEMQNDAVQCDSLGTTNALHFAELKAVGALRPYTVPNADVIPEAFRHLDPDNMFHLGAISIICINRSSAIEGPKSWQDMVSGKFEGEICSGSPAHSGDVAHWVVAMLAKYGDDFLREFAKQKPKIGQSSVDTVTDILSGERKIGAAAPYSYTLGQKAAGNPIDVTLPEDGTILNLGITGIPAKAPHPNAGQLFNEFLYSPEVSQVLAANYWPTLNTSVPWNGGLTLNSINWYRNPTENLPQAMEEAIAKWKELVV</sequence>
<gene>
    <name evidence="3" type="ORF">ACFO1V_02115</name>
</gene>
<accession>A0ABV9H3L8</accession>
<dbReference type="SUPFAM" id="SSF53850">
    <property type="entry name" value="Periplasmic binding protein-like II"/>
    <property type="match status" value="1"/>
</dbReference>
<evidence type="ECO:0000256" key="2">
    <source>
        <dbReference type="ARBA" id="ARBA00022764"/>
    </source>
</evidence>
<evidence type="ECO:0000313" key="4">
    <source>
        <dbReference type="Proteomes" id="UP001596042"/>
    </source>
</evidence>
<dbReference type="InterPro" id="IPR006059">
    <property type="entry name" value="SBP"/>
</dbReference>
<comment type="caution">
    <text evidence="3">The sequence shown here is derived from an EMBL/GenBank/DDBJ whole genome shotgun (WGS) entry which is preliminary data.</text>
</comment>